<evidence type="ECO:0008006" key="4">
    <source>
        <dbReference type="Google" id="ProtNLM"/>
    </source>
</evidence>
<proteinExistence type="predicted"/>
<evidence type="ECO:0000313" key="2">
    <source>
        <dbReference type="EMBL" id="RIB05506.1"/>
    </source>
</evidence>
<keyword evidence="3" id="KW-1185">Reference proteome</keyword>
<protein>
    <recommendedName>
        <fullName evidence="4">Apple domain-containing protein</fullName>
    </recommendedName>
</protein>
<gene>
    <name evidence="2" type="ORF">C2G38_2219495</name>
</gene>
<evidence type="ECO:0000256" key="1">
    <source>
        <dbReference type="SAM" id="SignalP"/>
    </source>
</evidence>
<organism evidence="2 3">
    <name type="scientific">Gigaspora rosea</name>
    <dbReference type="NCBI Taxonomy" id="44941"/>
    <lineage>
        <taxon>Eukaryota</taxon>
        <taxon>Fungi</taxon>
        <taxon>Fungi incertae sedis</taxon>
        <taxon>Mucoromycota</taxon>
        <taxon>Glomeromycotina</taxon>
        <taxon>Glomeromycetes</taxon>
        <taxon>Diversisporales</taxon>
        <taxon>Gigasporaceae</taxon>
        <taxon>Gigaspora</taxon>
    </lineage>
</organism>
<feature type="chain" id="PRO_5017348329" description="Apple domain-containing protein" evidence="1">
    <location>
        <begin position="24"/>
        <end position="143"/>
    </location>
</feature>
<dbReference type="AlphaFoldDB" id="A0A397UEF4"/>
<name>A0A397UEF4_9GLOM</name>
<comment type="caution">
    <text evidence="2">The sequence shown here is derived from an EMBL/GenBank/DDBJ whole genome shotgun (WGS) entry which is preliminary data.</text>
</comment>
<accession>A0A397UEF4</accession>
<feature type="signal peptide" evidence="1">
    <location>
        <begin position="1"/>
        <end position="23"/>
    </location>
</feature>
<dbReference type="OrthoDB" id="2328927at2759"/>
<sequence>MKLSNFKFSFLSCLLAFIIFVDAHELENNKHEDNFQHCCGSSGESPGWKNSIHRLSYLNADQRLDIPTPSGCCKACVANEYCIGWVFTEVCLHGVNRELVPGVCDYPTLDGTPLEGTLLQNEPWQDCGVIRCSDGCNLPQPKD</sequence>
<keyword evidence="1" id="KW-0732">Signal</keyword>
<reference evidence="2 3" key="1">
    <citation type="submission" date="2018-06" db="EMBL/GenBank/DDBJ databases">
        <title>Comparative genomics reveals the genomic features of Rhizophagus irregularis, R. cerebriforme, R. diaphanum and Gigaspora rosea, and their symbiotic lifestyle signature.</title>
        <authorList>
            <person name="Morin E."/>
            <person name="San Clemente H."/>
            <person name="Chen E.C.H."/>
            <person name="De La Providencia I."/>
            <person name="Hainaut M."/>
            <person name="Kuo A."/>
            <person name="Kohler A."/>
            <person name="Murat C."/>
            <person name="Tang N."/>
            <person name="Roy S."/>
            <person name="Loubradou J."/>
            <person name="Henrissat B."/>
            <person name="Grigoriev I.V."/>
            <person name="Corradi N."/>
            <person name="Roux C."/>
            <person name="Martin F.M."/>
        </authorList>
    </citation>
    <scope>NUCLEOTIDE SEQUENCE [LARGE SCALE GENOMIC DNA]</scope>
    <source>
        <strain evidence="2 3">DAOM 194757</strain>
    </source>
</reference>
<dbReference type="EMBL" id="QKWP01001971">
    <property type="protein sequence ID" value="RIB05506.1"/>
    <property type="molecule type" value="Genomic_DNA"/>
</dbReference>
<dbReference type="Proteomes" id="UP000266673">
    <property type="component" value="Unassembled WGS sequence"/>
</dbReference>
<evidence type="ECO:0000313" key="3">
    <source>
        <dbReference type="Proteomes" id="UP000266673"/>
    </source>
</evidence>